<evidence type="ECO:0000313" key="1">
    <source>
        <dbReference type="EMBL" id="EQB15905.1"/>
    </source>
</evidence>
<evidence type="ECO:0000313" key="2">
    <source>
        <dbReference type="Proteomes" id="UP000015527"/>
    </source>
</evidence>
<accession>T0IVQ1</accession>
<keyword evidence="2" id="KW-1185">Reference proteome</keyword>
<protein>
    <submittedName>
        <fullName evidence="1">Uncharacterized protein</fullName>
    </submittedName>
</protein>
<dbReference type="PATRIC" id="fig|1096930.3.peg.2156"/>
<sequence>MTAQRHADASWQQTVRDHHGDWTLYGQGESFRNPALLQSFPSPVHPPLAEPRNSLFRVVREAFDLLGVPSRDARCPATGFKDFAGSCSRTIHDLERSANR</sequence>
<name>T0IVQ1_9SPHN</name>
<dbReference type="AlphaFoldDB" id="T0IVQ1"/>
<dbReference type="Proteomes" id="UP000015527">
    <property type="component" value="Unassembled WGS sequence"/>
</dbReference>
<reference evidence="1 2" key="1">
    <citation type="journal article" date="2013" name="Genome Announc.">
        <title>Genome Sequence of Novosphingobium lindaniclasticum LE124T, Isolated from a Hexachlorocyclohexane Dumpsite.</title>
        <authorList>
            <person name="Saxena A."/>
            <person name="Nayyar N."/>
            <person name="Sangwan N."/>
            <person name="Kumari R."/>
            <person name="Khurana J.P."/>
            <person name="Lal R."/>
        </authorList>
    </citation>
    <scope>NUCLEOTIDE SEQUENCE [LARGE SCALE GENOMIC DNA]</scope>
    <source>
        <strain evidence="1 2">LE124</strain>
    </source>
</reference>
<dbReference type="EMBL" id="ATHL01000075">
    <property type="protein sequence ID" value="EQB15905.1"/>
    <property type="molecule type" value="Genomic_DNA"/>
</dbReference>
<gene>
    <name evidence="1" type="ORF">L284_10885</name>
</gene>
<comment type="caution">
    <text evidence="1">The sequence shown here is derived from an EMBL/GenBank/DDBJ whole genome shotgun (WGS) entry which is preliminary data.</text>
</comment>
<organism evidence="1 2">
    <name type="scientific">Novosphingobium lindaniclasticum LE124</name>
    <dbReference type="NCBI Taxonomy" id="1096930"/>
    <lineage>
        <taxon>Bacteria</taxon>
        <taxon>Pseudomonadati</taxon>
        <taxon>Pseudomonadota</taxon>
        <taxon>Alphaproteobacteria</taxon>
        <taxon>Sphingomonadales</taxon>
        <taxon>Sphingomonadaceae</taxon>
        <taxon>Novosphingobium</taxon>
    </lineage>
</organism>
<proteinExistence type="predicted"/>